<feature type="transmembrane region" description="Helical" evidence="13">
    <location>
        <begin position="51"/>
        <end position="76"/>
    </location>
</feature>
<dbReference type="Proteomes" id="UP000276568">
    <property type="component" value="Unassembled WGS sequence"/>
</dbReference>
<proteinExistence type="inferred from homology"/>
<evidence type="ECO:0000256" key="5">
    <source>
        <dbReference type="ARBA" id="ARBA00022448"/>
    </source>
</evidence>
<name>A0A3N0I358_9FIRM</name>
<evidence type="ECO:0000256" key="10">
    <source>
        <dbReference type="ARBA" id="ARBA00023065"/>
    </source>
</evidence>
<keyword evidence="7" id="KW-1003">Cell membrane</keyword>
<dbReference type="GO" id="GO:0015297">
    <property type="term" value="F:antiporter activity"/>
    <property type="evidence" value="ECO:0007669"/>
    <property type="project" value="UniProtKB-KW"/>
</dbReference>
<dbReference type="Pfam" id="PF01554">
    <property type="entry name" value="MatE"/>
    <property type="match status" value="2"/>
</dbReference>
<evidence type="ECO:0000256" key="8">
    <source>
        <dbReference type="ARBA" id="ARBA00022692"/>
    </source>
</evidence>
<evidence type="ECO:0000256" key="3">
    <source>
        <dbReference type="ARBA" id="ARBA00010199"/>
    </source>
</evidence>
<comment type="similarity">
    <text evidence="3">Belongs to the multi antimicrobial extrusion (MATE) (TC 2.A.66.1) family.</text>
</comment>
<feature type="transmembrane region" description="Helical" evidence="13">
    <location>
        <begin position="278"/>
        <end position="298"/>
    </location>
</feature>
<feature type="transmembrane region" description="Helical" evidence="13">
    <location>
        <begin position="236"/>
        <end position="258"/>
    </location>
</feature>
<dbReference type="InterPro" id="IPR048279">
    <property type="entry name" value="MdtK-like"/>
</dbReference>
<evidence type="ECO:0000313" key="14">
    <source>
        <dbReference type="EMBL" id="RNM31449.1"/>
    </source>
</evidence>
<keyword evidence="5" id="KW-0813">Transport</keyword>
<protein>
    <recommendedName>
        <fullName evidence="4">Probable multidrug resistance protein NorM</fullName>
    </recommendedName>
    <alternativeName>
        <fullName evidence="12">Multidrug-efflux transporter</fullName>
    </alternativeName>
</protein>
<dbReference type="EMBL" id="RJQC01000001">
    <property type="protein sequence ID" value="RNM31449.1"/>
    <property type="molecule type" value="Genomic_DNA"/>
</dbReference>
<feature type="transmembrane region" description="Helical" evidence="13">
    <location>
        <begin position="130"/>
        <end position="153"/>
    </location>
</feature>
<gene>
    <name evidence="14" type="ORF">EDX97_02520</name>
</gene>
<evidence type="ECO:0000256" key="2">
    <source>
        <dbReference type="ARBA" id="ARBA00004651"/>
    </source>
</evidence>
<feature type="transmembrane region" description="Helical" evidence="13">
    <location>
        <begin position="319"/>
        <end position="337"/>
    </location>
</feature>
<feature type="transmembrane region" description="Helical" evidence="13">
    <location>
        <begin position="395"/>
        <end position="414"/>
    </location>
</feature>
<dbReference type="InterPro" id="IPR002528">
    <property type="entry name" value="MATE_fam"/>
</dbReference>
<dbReference type="PIRSF" id="PIRSF006603">
    <property type="entry name" value="DinF"/>
    <property type="match status" value="1"/>
</dbReference>
<feature type="transmembrane region" description="Helical" evidence="13">
    <location>
        <begin position="420"/>
        <end position="436"/>
    </location>
</feature>
<feature type="transmembrane region" description="Helical" evidence="13">
    <location>
        <begin position="165"/>
        <end position="188"/>
    </location>
</feature>
<dbReference type="AlphaFoldDB" id="A0A3N0I358"/>
<evidence type="ECO:0000256" key="1">
    <source>
        <dbReference type="ARBA" id="ARBA00003408"/>
    </source>
</evidence>
<evidence type="ECO:0000256" key="12">
    <source>
        <dbReference type="ARBA" id="ARBA00031636"/>
    </source>
</evidence>
<dbReference type="InterPro" id="IPR050222">
    <property type="entry name" value="MATE_MdtK"/>
</dbReference>
<evidence type="ECO:0000256" key="6">
    <source>
        <dbReference type="ARBA" id="ARBA00022449"/>
    </source>
</evidence>
<dbReference type="GO" id="GO:0005886">
    <property type="term" value="C:plasma membrane"/>
    <property type="evidence" value="ECO:0007669"/>
    <property type="project" value="UniProtKB-SubCell"/>
</dbReference>
<organism evidence="14 15">
    <name type="scientific">Absicoccus porci</name>
    <dbReference type="NCBI Taxonomy" id="2486576"/>
    <lineage>
        <taxon>Bacteria</taxon>
        <taxon>Bacillati</taxon>
        <taxon>Bacillota</taxon>
        <taxon>Erysipelotrichia</taxon>
        <taxon>Erysipelotrichales</taxon>
        <taxon>Erysipelotrichaceae</taxon>
        <taxon>Absicoccus</taxon>
    </lineage>
</organism>
<reference evidence="14 15" key="1">
    <citation type="submission" date="2018-11" db="EMBL/GenBank/DDBJ databases">
        <title>Clostridium sp. nov., a member of the family Erysipelotrichaceae isolated from pig faeces.</title>
        <authorList>
            <person name="Chang Y.-H."/>
        </authorList>
    </citation>
    <scope>NUCLEOTIDE SEQUENCE [LARGE SCALE GENOMIC DNA]</scope>
    <source>
        <strain evidence="14 15">YH-panp20</strain>
    </source>
</reference>
<comment type="function">
    <text evidence="1">Multidrug efflux pump.</text>
</comment>
<feature type="transmembrane region" description="Helical" evidence="13">
    <location>
        <begin position="12"/>
        <end position="31"/>
    </location>
</feature>
<dbReference type="GO" id="GO:0042910">
    <property type="term" value="F:xenobiotic transmembrane transporter activity"/>
    <property type="evidence" value="ECO:0007669"/>
    <property type="project" value="InterPro"/>
</dbReference>
<evidence type="ECO:0000256" key="7">
    <source>
        <dbReference type="ARBA" id="ARBA00022475"/>
    </source>
</evidence>
<evidence type="ECO:0000256" key="11">
    <source>
        <dbReference type="ARBA" id="ARBA00023136"/>
    </source>
</evidence>
<feature type="transmembrane region" description="Helical" evidence="13">
    <location>
        <begin position="357"/>
        <end position="374"/>
    </location>
</feature>
<evidence type="ECO:0000256" key="4">
    <source>
        <dbReference type="ARBA" id="ARBA00020268"/>
    </source>
</evidence>
<dbReference type="RefSeq" id="WP_128519609.1">
    <property type="nucleotide sequence ID" value="NZ_JALFCT010000037.1"/>
</dbReference>
<feature type="transmembrane region" description="Helical" evidence="13">
    <location>
        <begin position="194"/>
        <end position="213"/>
    </location>
</feature>
<keyword evidence="9 13" id="KW-1133">Transmembrane helix</keyword>
<keyword evidence="11 13" id="KW-0472">Membrane</keyword>
<dbReference type="PANTHER" id="PTHR43298:SF2">
    <property type="entry name" value="FMN_FAD EXPORTER YEEO-RELATED"/>
    <property type="match status" value="1"/>
</dbReference>
<dbReference type="CDD" id="cd13138">
    <property type="entry name" value="MATE_yoeA_like"/>
    <property type="match status" value="1"/>
</dbReference>
<keyword evidence="6" id="KW-0050">Antiport</keyword>
<dbReference type="GO" id="GO:0006811">
    <property type="term" value="P:monoatomic ion transport"/>
    <property type="evidence" value="ECO:0007669"/>
    <property type="project" value="UniProtKB-KW"/>
</dbReference>
<dbReference type="PANTHER" id="PTHR43298">
    <property type="entry name" value="MULTIDRUG RESISTANCE PROTEIN NORM-RELATED"/>
    <property type="match status" value="1"/>
</dbReference>
<evidence type="ECO:0000256" key="13">
    <source>
        <dbReference type="SAM" id="Phobius"/>
    </source>
</evidence>
<evidence type="ECO:0000313" key="15">
    <source>
        <dbReference type="Proteomes" id="UP000276568"/>
    </source>
</evidence>
<keyword evidence="10" id="KW-0406">Ion transport</keyword>
<accession>A0A3N0I358</accession>
<feature type="transmembrane region" description="Helical" evidence="13">
    <location>
        <begin position="96"/>
        <end position="118"/>
    </location>
</feature>
<keyword evidence="8 13" id="KW-0812">Transmembrane</keyword>
<dbReference type="NCBIfam" id="TIGR00797">
    <property type="entry name" value="matE"/>
    <property type="match status" value="1"/>
</dbReference>
<keyword evidence="15" id="KW-1185">Reference proteome</keyword>
<dbReference type="OrthoDB" id="9776324at2"/>
<comment type="caution">
    <text evidence="14">The sequence shown here is derived from an EMBL/GenBank/DDBJ whole genome shotgun (WGS) entry which is preliminary data.</text>
</comment>
<evidence type="ECO:0000256" key="9">
    <source>
        <dbReference type="ARBA" id="ARBA00022989"/>
    </source>
</evidence>
<sequence>MKPTLIQGNIKQGILLFAIPLFLSNFFQQLYNTVDTLLIGHFLGDAPLAALGATAAIFELIVQFCSGMSLGFGIVISRYYGAKDTDKLKIAIAESLIFGFFIALFLSIVSCSIMPWLLRILKTPNAIYSMAYSYIHVIAATLIITMFYNLAACLFRSIGNSLTPLYVLIITSIVNVILDTIFITQWHIGIRGAAFATVLSQVLAALLCFGIIYKKEPLLVPKRNHFKMDADIVHELLSQGFAMGFMFSIVSIGTIILQSGINPLGTNIIAAHTAARKWFALLVLPLSTLGATTSTFVSQNRGAKQWDRMEQGIRFCIHFDWLYTIVLTVIVFLFAQPMIHILSGSANDIVLANGTRYLQINIPGFIVLGPLLTYRNALQGNGYKIYPLISSGIELAGKIVFTIWVIPALAYFGVILCEPVIWTLMSIQLWISYRIIKTENTWKRANQFD</sequence>
<comment type="subcellular location">
    <subcellularLocation>
        <location evidence="2">Cell membrane</location>
        <topology evidence="2">Multi-pass membrane protein</topology>
    </subcellularLocation>
</comment>